<comment type="caution">
    <text evidence="11">The sequence shown here is derived from an EMBL/GenBank/DDBJ whole genome shotgun (WGS) entry which is preliminary data.</text>
</comment>
<organism evidence="11 12">
    <name type="scientific">Mesorhizobium album</name>
    <dbReference type="NCBI Taxonomy" id="3072314"/>
    <lineage>
        <taxon>Bacteria</taxon>
        <taxon>Pseudomonadati</taxon>
        <taxon>Pseudomonadota</taxon>
        <taxon>Alphaproteobacteria</taxon>
        <taxon>Hyphomicrobiales</taxon>
        <taxon>Phyllobacteriaceae</taxon>
        <taxon>Mesorhizobium</taxon>
    </lineage>
</organism>
<reference evidence="11 12" key="1">
    <citation type="submission" date="2023-08" db="EMBL/GenBank/DDBJ databases">
        <title>Implementing the SeqCode for naming new Mesorhizobium species isolated from Vachellia karroo root nodules.</title>
        <authorList>
            <person name="Van Lill M."/>
        </authorList>
    </citation>
    <scope>NUCLEOTIDE SEQUENCE [LARGE SCALE GENOMIC DNA]</scope>
    <source>
        <strain evidence="11 12">VK24D</strain>
    </source>
</reference>
<dbReference type="Pfam" id="PF00528">
    <property type="entry name" value="BPD_transp_1"/>
    <property type="match status" value="1"/>
</dbReference>
<evidence type="ECO:0000256" key="9">
    <source>
        <dbReference type="RuleBase" id="RU363032"/>
    </source>
</evidence>
<protein>
    <submittedName>
        <fullName evidence="11">ABC transporter permease subunit</fullName>
    </submittedName>
</protein>
<dbReference type="PANTHER" id="PTHR30614:SF10">
    <property type="entry name" value="ARGININE ABC TRANSPORTER PERMEASE PROTEIN ARTM"/>
    <property type="match status" value="1"/>
</dbReference>
<feature type="transmembrane region" description="Helical" evidence="9">
    <location>
        <begin position="53"/>
        <end position="75"/>
    </location>
</feature>
<dbReference type="InterPro" id="IPR043429">
    <property type="entry name" value="ArtM/GltK/GlnP/TcyL/YhdX-like"/>
</dbReference>
<evidence type="ECO:0000259" key="10">
    <source>
        <dbReference type="PROSITE" id="PS50928"/>
    </source>
</evidence>
<dbReference type="EMBL" id="JAVIIW010000061">
    <property type="protein sequence ID" value="MDX8482918.1"/>
    <property type="molecule type" value="Genomic_DNA"/>
</dbReference>
<keyword evidence="5" id="KW-0997">Cell inner membrane</keyword>
<accession>A0ABU4Y9C8</accession>
<feature type="transmembrane region" description="Helical" evidence="9">
    <location>
        <begin position="192"/>
        <end position="215"/>
    </location>
</feature>
<evidence type="ECO:0000256" key="8">
    <source>
        <dbReference type="ARBA" id="ARBA00023136"/>
    </source>
</evidence>
<dbReference type="InterPro" id="IPR010065">
    <property type="entry name" value="AA_ABC_transptr_permease_3TM"/>
</dbReference>
<feature type="domain" description="ABC transmembrane type-1" evidence="10">
    <location>
        <begin position="17"/>
        <end position="216"/>
    </location>
</feature>
<dbReference type="CDD" id="cd06261">
    <property type="entry name" value="TM_PBP2"/>
    <property type="match status" value="1"/>
</dbReference>
<dbReference type="PANTHER" id="PTHR30614">
    <property type="entry name" value="MEMBRANE COMPONENT OF AMINO ACID ABC TRANSPORTER"/>
    <property type="match status" value="1"/>
</dbReference>
<dbReference type="SUPFAM" id="SSF161098">
    <property type="entry name" value="MetI-like"/>
    <property type="match status" value="1"/>
</dbReference>
<dbReference type="Gene3D" id="1.10.3720.10">
    <property type="entry name" value="MetI-like"/>
    <property type="match status" value="1"/>
</dbReference>
<keyword evidence="7 9" id="KW-1133">Transmembrane helix</keyword>
<comment type="subcellular location">
    <subcellularLocation>
        <location evidence="1">Cell inner membrane</location>
        <topology evidence="1">Multi-pass membrane protein</topology>
    </subcellularLocation>
    <subcellularLocation>
        <location evidence="9">Cell membrane</location>
        <topology evidence="9">Multi-pass membrane protein</topology>
    </subcellularLocation>
</comment>
<dbReference type="InterPro" id="IPR035906">
    <property type="entry name" value="MetI-like_sf"/>
</dbReference>
<evidence type="ECO:0000256" key="7">
    <source>
        <dbReference type="ARBA" id="ARBA00022989"/>
    </source>
</evidence>
<dbReference type="PROSITE" id="PS50928">
    <property type="entry name" value="ABC_TM1"/>
    <property type="match status" value="1"/>
</dbReference>
<keyword evidence="6 9" id="KW-0812">Transmembrane</keyword>
<evidence type="ECO:0000256" key="2">
    <source>
        <dbReference type="ARBA" id="ARBA00010072"/>
    </source>
</evidence>
<sequence>MDFTIIAYAIPFLLTGAKTTLLISVFGVGLGLPFGILVALARTSRNRLVCKAADAYCAVFRGTPMLVQIFVIYYGLGQVGFLRANPVIWWLIGDGLHAAILAVLLNTGAYTAEIFRTAFLSLPRGLIEAAEACGMSPWIILRRIKFPLALRQALPSYSSEVAIIVKESSLASTIAVLEITGWAKRLMSETFAIMDIFIITSAFYLTLNVVGLTALKLLERQLWFERRLTRTKPTSPCPS</sequence>
<name>A0ABU4Y9C8_9HYPH</name>
<evidence type="ECO:0000313" key="12">
    <source>
        <dbReference type="Proteomes" id="UP001287059"/>
    </source>
</evidence>
<keyword evidence="12" id="KW-1185">Reference proteome</keyword>
<dbReference type="NCBIfam" id="TIGR01726">
    <property type="entry name" value="HEQRo_perm_3TM"/>
    <property type="match status" value="1"/>
</dbReference>
<gene>
    <name evidence="11" type="ORF">RFN28_31325</name>
</gene>
<comment type="similarity">
    <text evidence="2">Belongs to the binding-protein-dependent transport system permease family. HisMQ subfamily.</text>
</comment>
<proteinExistence type="inferred from homology"/>
<evidence type="ECO:0000256" key="3">
    <source>
        <dbReference type="ARBA" id="ARBA00022448"/>
    </source>
</evidence>
<evidence type="ECO:0000256" key="5">
    <source>
        <dbReference type="ARBA" id="ARBA00022519"/>
    </source>
</evidence>
<keyword evidence="4" id="KW-1003">Cell membrane</keyword>
<dbReference type="RefSeq" id="WP_320291020.1">
    <property type="nucleotide sequence ID" value="NZ_JAVIIW010000061.1"/>
</dbReference>
<evidence type="ECO:0000256" key="6">
    <source>
        <dbReference type="ARBA" id="ARBA00022692"/>
    </source>
</evidence>
<dbReference type="Proteomes" id="UP001287059">
    <property type="component" value="Unassembled WGS sequence"/>
</dbReference>
<evidence type="ECO:0000256" key="4">
    <source>
        <dbReference type="ARBA" id="ARBA00022475"/>
    </source>
</evidence>
<keyword evidence="8 9" id="KW-0472">Membrane</keyword>
<dbReference type="InterPro" id="IPR000515">
    <property type="entry name" value="MetI-like"/>
</dbReference>
<evidence type="ECO:0000256" key="1">
    <source>
        <dbReference type="ARBA" id="ARBA00004429"/>
    </source>
</evidence>
<feature type="transmembrane region" description="Helical" evidence="9">
    <location>
        <begin position="87"/>
        <end position="106"/>
    </location>
</feature>
<feature type="transmembrane region" description="Helical" evidence="9">
    <location>
        <begin position="20"/>
        <end position="41"/>
    </location>
</feature>
<keyword evidence="3 9" id="KW-0813">Transport</keyword>
<evidence type="ECO:0000313" key="11">
    <source>
        <dbReference type="EMBL" id="MDX8482918.1"/>
    </source>
</evidence>